<dbReference type="AlphaFoldDB" id="A0A4Y2FHY4"/>
<accession>A0A4Y2FHY4</accession>
<proteinExistence type="predicted"/>
<gene>
    <name evidence="1" type="ORF">AVEN_116638_1</name>
</gene>
<organism evidence="1 2">
    <name type="scientific">Araneus ventricosus</name>
    <name type="common">Orbweaver spider</name>
    <name type="synonym">Epeira ventricosa</name>
    <dbReference type="NCBI Taxonomy" id="182803"/>
    <lineage>
        <taxon>Eukaryota</taxon>
        <taxon>Metazoa</taxon>
        <taxon>Ecdysozoa</taxon>
        <taxon>Arthropoda</taxon>
        <taxon>Chelicerata</taxon>
        <taxon>Arachnida</taxon>
        <taxon>Araneae</taxon>
        <taxon>Araneomorphae</taxon>
        <taxon>Entelegynae</taxon>
        <taxon>Araneoidea</taxon>
        <taxon>Araneidae</taxon>
        <taxon>Araneus</taxon>
    </lineage>
</organism>
<evidence type="ECO:0000313" key="2">
    <source>
        <dbReference type="Proteomes" id="UP000499080"/>
    </source>
</evidence>
<keyword evidence="2" id="KW-1185">Reference proteome</keyword>
<dbReference type="Proteomes" id="UP000499080">
    <property type="component" value="Unassembled WGS sequence"/>
</dbReference>
<evidence type="ECO:0000313" key="1">
    <source>
        <dbReference type="EMBL" id="GBM40176.1"/>
    </source>
</evidence>
<dbReference type="EMBL" id="BGPR01250371">
    <property type="protein sequence ID" value="GBM40176.1"/>
    <property type="molecule type" value="Genomic_DNA"/>
</dbReference>
<sequence length="174" mass="19493">MTSDEIQRVELNHQSEKYGQNTINNLMTVHLGNTTNHFAIGEAEPNQLSDIPSVNTVNYSGSINNDGRMNKLKVKKSQPECITETSEKEIAFPDRIDQRCQKGSTMIISNPGASELITDGLAFVCRSFPLATRCLQFVFAFDRISIRAESQQVFCSDVWSETFHLQSLPKGIYA</sequence>
<name>A0A4Y2FHY4_ARAVE</name>
<protein>
    <submittedName>
        <fullName evidence="1">Uncharacterized protein</fullName>
    </submittedName>
</protein>
<reference evidence="1 2" key="1">
    <citation type="journal article" date="2019" name="Sci. Rep.">
        <title>Orb-weaving spider Araneus ventricosus genome elucidates the spidroin gene catalogue.</title>
        <authorList>
            <person name="Kono N."/>
            <person name="Nakamura H."/>
            <person name="Ohtoshi R."/>
            <person name="Moran D.A.P."/>
            <person name="Shinohara A."/>
            <person name="Yoshida Y."/>
            <person name="Fujiwara M."/>
            <person name="Mori M."/>
            <person name="Tomita M."/>
            <person name="Arakawa K."/>
        </authorList>
    </citation>
    <scope>NUCLEOTIDE SEQUENCE [LARGE SCALE GENOMIC DNA]</scope>
</reference>
<comment type="caution">
    <text evidence="1">The sequence shown here is derived from an EMBL/GenBank/DDBJ whole genome shotgun (WGS) entry which is preliminary data.</text>
</comment>